<proteinExistence type="predicted"/>
<name>A0A0M1LJE0_CLOBO</name>
<dbReference type="AlphaFoldDB" id="A0A0M1LJE0"/>
<organism evidence="1 2">
    <name type="scientific">Clostridium botulinum</name>
    <dbReference type="NCBI Taxonomy" id="1491"/>
    <lineage>
        <taxon>Bacteria</taxon>
        <taxon>Bacillati</taxon>
        <taxon>Bacillota</taxon>
        <taxon>Clostridia</taxon>
        <taxon>Eubacteriales</taxon>
        <taxon>Clostridiaceae</taxon>
        <taxon>Clostridium</taxon>
    </lineage>
</organism>
<protein>
    <submittedName>
        <fullName evidence="1">Uncharacterized protein</fullName>
    </submittedName>
</protein>
<evidence type="ECO:0000313" key="1">
    <source>
        <dbReference type="EMBL" id="NFF87659.1"/>
    </source>
</evidence>
<gene>
    <name evidence="1" type="ORF">FC774_07195</name>
</gene>
<accession>A0A0M1LJE0</accession>
<evidence type="ECO:0000313" key="2">
    <source>
        <dbReference type="Proteomes" id="UP000476820"/>
    </source>
</evidence>
<comment type="caution">
    <text evidence="1">The sequence shown here is derived from an EMBL/GenBank/DDBJ whole genome shotgun (WGS) entry which is preliminary data.</text>
</comment>
<dbReference type="EMBL" id="SWOV01000014">
    <property type="protein sequence ID" value="NFF87659.1"/>
    <property type="molecule type" value="Genomic_DNA"/>
</dbReference>
<sequence length="176" mass="20417">MNDVEILNALVEFLKENISKHFKLKKPPVNNKILGDYELVNLAIYKGWVPPKNYLEEYGYDIPGIIVMLDEGIDDSENSEIAIRLKVITYDPGKVKEDKTLSPNVEGYVDLLNVITRIRMELSKNPIILNKVNVNKPIRWSMDKEQSYPYWSADVSFNVSIAPFDFEIRNGYERYL</sequence>
<reference evidence="1 2" key="1">
    <citation type="submission" date="2019-04" db="EMBL/GenBank/DDBJ databases">
        <title>Genome sequencing of Clostridium botulinum Groups I-IV and Clostridium butyricum.</title>
        <authorList>
            <person name="Brunt J."/>
            <person name="Van Vliet A.H.M."/>
            <person name="Stringer S.C."/>
            <person name="Carter A.T."/>
            <person name="Peck M.W."/>
        </authorList>
    </citation>
    <scope>NUCLEOTIDE SEQUENCE [LARGE SCALE GENOMIC DNA]</scope>
    <source>
        <strain evidence="1 2">1605</strain>
    </source>
</reference>
<dbReference type="OrthoDB" id="9802878at2"/>
<dbReference type="Proteomes" id="UP000476820">
    <property type="component" value="Unassembled WGS sequence"/>
</dbReference>